<evidence type="ECO:0000256" key="6">
    <source>
        <dbReference type="ARBA" id="ARBA00022679"/>
    </source>
</evidence>
<evidence type="ECO:0000256" key="2">
    <source>
        <dbReference type="ARBA" id="ARBA00008642"/>
    </source>
</evidence>
<evidence type="ECO:0000256" key="3">
    <source>
        <dbReference type="ARBA" id="ARBA00012333"/>
    </source>
</evidence>
<dbReference type="GO" id="GO:0033818">
    <property type="term" value="F:beta-ketoacyl-acyl-carrier-protein synthase III activity"/>
    <property type="evidence" value="ECO:0007669"/>
    <property type="project" value="UniProtKB-EC"/>
</dbReference>
<evidence type="ECO:0000256" key="1">
    <source>
        <dbReference type="ARBA" id="ARBA00005194"/>
    </source>
</evidence>
<evidence type="ECO:0000259" key="11">
    <source>
        <dbReference type="Pfam" id="PF08541"/>
    </source>
</evidence>
<keyword evidence="6" id="KW-0808">Transferase</keyword>
<dbReference type="EC" id="2.3.1.180" evidence="3"/>
<dbReference type="InterPro" id="IPR013747">
    <property type="entry name" value="ACP_syn_III_C"/>
</dbReference>
<protein>
    <recommendedName>
        <fullName evidence="3">beta-ketoacyl-[acyl-carrier-protein] synthase III</fullName>
        <ecNumber evidence="3">2.3.1.180</ecNumber>
    </recommendedName>
</protein>
<comment type="caution">
    <text evidence="13">The sequence shown here is derived from an EMBL/GenBank/DDBJ whole genome shotgun (WGS) entry which is preliminary data.</text>
</comment>
<accession>A0A0F9JG87</accession>
<feature type="domain" description="Beta-ketoacyl-[acyl-carrier-protein] synthase III C-terminal" evidence="11">
    <location>
        <begin position="238"/>
        <end position="318"/>
    </location>
</feature>
<dbReference type="Pfam" id="PF08545">
    <property type="entry name" value="ACP_syn_III"/>
    <property type="match status" value="1"/>
</dbReference>
<evidence type="ECO:0000256" key="9">
    <source>
        <dbReference type="ARBA" id="ARBA00023160"/>
    </source>
</evidence>
<reference evidence="13" key="1">
    <citation type="journal article" date="2015" name="Nature">
        <title>Complex archaea that bridge the gap between prokaryotes and eukaryotes.</title>
        <authorList>
            <person name="Spang A."/>
            <person name="Saw J.H."/>
            <person name="Jorgensen S.L."/>
            <person name="Zaremba-Niedzwiedzka K."/>
            <person name="Martijn J."/>
            <person name="Lind A.E."/>
            <person name="van Eijk R."/>
            <person name="Schleper C."/>
            <person name="Guy L."/>
            <person name="Ettema T.J."/>
        </authorList>
    </citation>
    <scope>NUCLEOTIDE SEQUENCE</scope>
</reference>
<gene>
    <name evidence="13" type="ORF">LCGC14_1828640</name>
</gene>
<dbReference type="FunFam" id="3.40.47.10:FF:000004">
    <property type="entry name" value="3-oxoacyl-[acyl-carrier-protein] synthase 3"/>
    <property type="match status" value="1"/>
</dbReference>
<feature type="domain" description="Beta-ketoacyl-[acyl-carrier-protein] synthase III N-terminal" evidence="12">
    <location>
        <begin position="109"/>
        <end position="185"/>
    </location>
</feature>
<keyword evidence="10" id="KW-0012">Acyltransferase</keyword>
<comment type="similarity">
    <text evidence="2">Belongs to the thiolase-like superfamily. FabH family.</text>
</comment>
<evidence type="ECO:0000256" key="10">
    <source>
        <dbReference type="ARBA" id="ARBA00023315"/>
    </source>
</evidence>
<dbReference type="CDD" id="cd00830">
    <property type="entry name" value="KAS_III"/>
    <property type="match status" value="1"/>
</dbReference>
<dbReference type="InterPro" id="IPR013751">
    <property type="entry name" value="ACP_syn_III_N"/>
</dbReference>
<organism evidence="13">
    <name type="scientific">marine sediment metagenome</name>
    <dbReference type="NCBI Taxonomy" id="412755"/>
    <lineage>
        <taxon>unclassified sequences</taxon>
        <taxon>metagenomes</taxon>
        <taxon>ecological metagenomes</taxon>
    </lineage>
</organism>
<dbReference type="HAMAP" id="MF_01815">
    <property type="entry name" value="FabH"/>
    <property type="match status" value="1"/>
</dbReference>
<keyword evidence="9" id="KW-0275">Fatty acid biosynthesis</keyword>
<proteinExistence type="inferred from homology"/>
<dbReference type="PANTHER" id="PTHR43091:SF2">
    <property type="entry name" value="BETA-KETOACYL-[ACYL-CARRIER-PROTEIN] SYNTHASE III 2"/>
    <property type="match status" value="1"/>
</dbReference>
<dbReference type="GO" id="GO:0004315">
    <property type="term" value="F:3-oxoacyl-[acyl-carrier-protein] synthase activity"/>
    <property type="evidence" value="ECO:0007669"/>
    <property type="project" value="InterPro"/>
</dbReference>
<sequence length="327" mass="34206">MPYAQVAGWGMAVPSRVVTNNDLVEMGLETSEEWIETRTGIRQRRLLASGEATSDLAVTAAQRDLEVANVHPADLDLIIVATCTPDHLVPATASLVQDRIGAGRAGATDLNAACSGFVYALSLAAGQIESARVRQVMVIGADAVSIYLDWKDRETCILFGDGAGALLLQSSEEPGILSTSLGSDGSGASLLMVSAGGSRFPINGDALRNGDNHLVMDGRQIFRLAAQMMGKAAEQAIEASGLTPEDVDLLIPHQANGRIIEAAAKRLGLPPEKVFANLAEYGNTTAATIPLGMAHAVRDGKLAPGDNVIIAAFGVMYVLGFTINNLT</sequence>
<dbReference type="NCBIfam" id="NF006829">
    <property type="entry name" value="PRK09352.1"/>
    <property type="match status" value="1"/>
</dbReference>
<dbReference type="InterPro" id="IPR016039">
    <property type="entry name" value="Thiolase-like"/>
</dbReference>
<dbReference type="Gene3D" id="3.40.47.10">
    <property type="match status" value="1"/>
</dbReference>
<evidence type="ECO:0000259" key="12">
    <source>
        <dbReference type="Pfam" id="PF08545"/>
    </source>
</evidence>
<comment type="pathway">
    <text evidence="1">Lipid metabolism; fatty acid biosynthesis.</text>
</comment>
<keyword evidence="7" id="KW-0276">Fatty acid metabolism</keyword>
<name>A0A0F9JG87_9ZZZZ</name>
<evidence type="ECO:0000256" key="7">
    <source>
        <dbReference type="ARBA" id="ARBA00022832"/>
    </source>
</evidence>
<dbReference type="Pfam" id="PF08541">
    <property type="entry name" value="ACP_syn_III_C"/>
    <property type="match status" value="1"/>
</dbReference>
<keyword evidence="5" id="KW-0444">Lipid biosynthesis</keyword>
<evidence type="ECO:0000256" key="8">
    <source>
        <dbReference type="ARBA" id="ARBA00023098"/>
    </source>
</evidence>
<evidence type="ECO:0000256" key="4">
    <source>
        <dbReference type="ARBA" id="ARBA00022490"/>
    </source>
</evidence>
<dbReference type="AlphaFoldDB" id="A0A0F9JG87"/>
<evidence type="ECO:0000313" key="13">
    <source>
        <dbReference type="EMBL" id="KKL98017.1"/>
    </source>
</evidence>
<dbReference type="InterPro" id="IPR004655">
    <property type="entry name" value="FabH"/>
</dbReference>
<dbReference type="GO" id="GO:0006633">
    <property type="term" value="P:fatty acid biosynthetic process"/>
    <property type="evidence" value="ECO:0007669"/>
    <property type="project" value="UniProtKB-KW"/>
</dbReference>
<evidence type="ECO:0000256" key="5">
    <source>
        <dbReference type="ARBA" id="ARBA00022516"/>
    </source>
</evidence>
<dbReference type="PANTHER" id="PTHR43091">
    <property type="entry name" value="3-OXOACYL-[ACYL-CARRIER-PROTEIN] SYNTHASE"/>
    <property type="match status" value="1"/>
</dbReference>
<keyword evidence="8" id="KW-0443">Lipid metabolism</keyword>
<dbReference type="EMBL" id="LAZR01018023">
    <property type="protein sequence ID" value="KKL98017.1"/>
    <property type="molecule type" value="Genomic_DNA"/>
</dbReference>
<keyword evidence="4" id="KW-0963">Cytoplasm</keyword>
<dbReference type="NCBIfam" id="TIGR00747">
    <property type="entry name" value="fabH"/>
    <property type="match status" value="1"/>
</dbReference>
<feature type="non-terminal residue" evidence="13">
    <location>
        <position position="327"/>
    </location>
</feature>
<dbReference type="SUPFAM" id="SSF53901">
    <property type="entry name" value="Thiolase-like"/>
    <property type="match status" value="1"/>
</dbReference>